<reference evidence="1" key="1">
    <citation type="submission" date="2022-04" db="EMBL/GenBank/DDBJ databases">
        <title>A functionally conserved STORR gene fusion in Papaver species that diverged 16.8 million years ago.</title>
        <authorList>
            <person name="Catania T."/>
        </authorList>
    </citation>
    <scope>NUCLEOTIDE SEQUENCE</scope>
    <source>
        <strain evidence="1">S-188037</strain>
    </source>
</reference>
<accession>A0AAD4RZH3</accession>
<dbReference type="EMBL" id="JAJJMB010016611">
    <property type="protein sequence ID" value="KAI3845897.1"/>
    <property type="molecule type" value="Genomic_DNA"/>
</dbReference>
<dbReference type="Proteomes" id="UP001202328">
    <property type="component" value="Unassembled WGS sequence"/>
</dbReference>
<evidence type="ECO:0000313" key="2">
    <source>
        <dbReference type="Proteomes" id="UP001202328"/>
    </source>
</evidence>
<keyword evidence="2" id="KW-1185">Reference proteome</keyword>
<evidence type="ECO:0000313" key="1">
    <source>
        <dbReference type="EMBL" id="KAI3845897.1"/>
    </source>
</evidence>
<gene>
    <name evidence="1" type="ORF">MKW98_030378</name>
</gene>
<sequence length="78" mass="9050">MSPGLGVGSQVTSDLCTKASKTSLSIIERNMGVMHWCHFIERKIWYRVWRIYAKLLISSLSFIKEAEKTSFSWCTYLK</sequence>
<dbReference type="AlphaFoldDB" id="A0AAD4RZH3"/>
<organism evidence="1 2">
    <name type="scientific">Papaver atlanticum</name>
    <dbReference type="NCBI Taxonomy" id="357466"/>
    <lineage>
        <taxon>Eukaryota</taxon>
        <taxon>Viridiplantae</taxon>
        <taxon>Streptophyta</taxon>
        <taxon>Embryophyta</taxon>
        <taxon>Tracheophyta</taxon>
        <taxon>Spermatophyta</taxon>
        <taxon>Magnoliopsida</taxon>
        <taxon>Ranunculales</taxon>
        <taxon>Papaveraceae</taxon>
        <taxon>Papaveroideae</taxon>
        <taxon>Papaver</taxon>
    </lineage>
</organism>
<name>A0AAD4RZH3_9MAGN</name>
<protein>
    <submittedName>
        <fullName evidence="1">Uncharacterized protein</fullName>
    </submittedName>
</protein>
<comment type="caution">
    <text evidence="1">The sequence shown here is derived from an EMBL/GenBank/DDBJ whole genome shotgun (WGS) entry which is preliminary data.</text>
</comment>
<proteinExistence type="predicted"/>